<dbReference type="InterPro" id="IPR042003">
    <property type="entry name" value="Sortase_E"/>
</dbReference>
<dbReference type="Gene3D" id="2.40.260.10">
    <property type="entry name" value="Sortase"/>
    <property type="match status" value="1"/>
</dbReference>
<evidence type="ECO:0000256" key="4">
    <source>
        <dbReference type="SAM" id="Phobius"/>
    </source>
</evidence>
<dbReference type="NCBIfam" id="TIGR01076">
    <property type="entry name" value="sortase_fam"/>
    <property type="match status" value="1"/>
</dbReference>
<feature type="active site" description="Proton donor/acceptor" evidence="2">
    <location>
        <position position="209"/>
    </location>
</feature>
<dbReference type="InterPro" id="IPR005754">
    <property type="entry name" value="Sortase"/>
</dbReference>
<feature type="compositionally biased region" description="Basic residues" evidence="3">
    <location>
        <begin position="22"/>
        <end position="32"/>
    </location>
</feature>
<organism evidence="5 6">
    <name type="scientific">Streptomyces fagopyri</name>
    <dbReference type="NCBI Taxonomy" id="2662397"/>
    <lineage>
        <taxon>Bacteria</taxon>
        <taxon>Bacillati</taxon>
        <taxon>Actinomycetota</taxon>
        <taxon>Actinomycetes</taxon>
        <taxon>Kitasatosporales</taxon>
        <taxon>Streptomycetaceae</taxon>
        <taxon>Streptomyces</taxon>
    </lineage>
</organism>
<gene>
    <name evidence="5" type="ORF">GFH48_25300</name>
</gene>
<dbReference type="GO" id="GO:0016787">
    <property type="term" value="F:hydrolase activity"/>
    <property type="evidence" value="ECO:0007669"/>
    <property type="project" value="UniProtKB-KW"/>
</dbReference>
<dbReference type="Proteomes" id="UP000326179">
    <property type="component" value="Chromosome"/>
</dbReference>
<keyword evidence="4" id="KW-1133">Transmembrane helix</keyword>
<feature type="region of interest" description="Disordered" evidence="3">
    <location>
        <begin position="110"/>
        <end position="153"/>
    </location>
</feature>
<protein>
    <submittedName>
        <fullName evidence="5">Class E sortase</fullName>
    </submittedName>
</protein>
<dbReference type="InterPro" id="IPR053465">
    <property type="entry name" value="Sortase_Class_E"/>
</dbReference>
<feature type="region of interest" description="Disordered" evidence="3">
    <location>
        <begin position="1"/>
        <end position="44"/>
    </location>
</feature>
<feature type="compositionally biased region" description="Low complexity" evidence="3">
    <location>
        <begin position="110"/>
        <end position="127"/>
    </location>
</feature>
<evidence type="ECO:0000256" key="1">
    <source>
        <dbReference type="ARBA" id="ARBA00022801"/>
    </source>
</evidence>
<dbReference type="AlphaFoldDB" id="A0A5Q0LG44"/>
<sequence>MVRAPVRAAGEGRRPRGDRRGRSAGKGRRAHGTGRYGPGERRTRVRVPVVRHSTLRRRALRRRVLWTGGELLVTVGVVLLLLVVHQLWWTNRQAQHGAAREVRVLERQWGAPGTAGPAGPSEGARTRAGGGEGNARSPARERGSGAVGTPAGAPGRSQAYAVLTIPRLGLRVPVAEGVSKRDVLNKGYVGHYKGSQQPGQAGNFALAGHRNTHGEPFRYINRLRPGDTVRVETAAAVFTYVVDRTLPRTSARDGGVIARVPRSAVRPSYGYTEPGYYITLTTCTPEYTSTYRLVVWGRLRSMKPR</sequence>
<keyword evidence="4" id="KW-0472">Membrane</keyword>
<keyword evidence="6" id="KW-1185">Reference proteome</keyword>
<feature type="transmembrane region" description="Helical" evidence="4">
    <location>
        <begin position="64"/>
        <end position="89"/>
    </location>
</feature>
<dbReference type="EMBL" id="CP045643">
    <property type="protein sequence ID" value="QFZ76142.1"/>
    <property type="molecule type" value="Genomic_DNA"/>
</dbReference>
<dbReference type="CDD" id="cd05830">
    <property type="entry name" value="Sortase_E"/>
    <property type="match status" value="1"/>
</dbReference>
<feature type="active site" description="Acyl-thioester intermediate" evidence="2">
    <location>
        <position position="283"/>
    </location>
</feature>
<dbReference type="InterPro" id="IPR023365">
    <property type="entry name" value="Sortase_dom-sf"/>
</dbReference>
<dbReference type="KEGG" id="sfy:GFH48_25300"/>
<name>A0A5Q0LG44_9ACTN</name>
<evidence type="ECO:0000256" key="3">
    <source>
        <dbReference type="SAM" id="MobiDB-lite"/>
    </source>
</evidence>
<dbReference type="NCBIfam" id="NF033747">
    <property type="entry name" value="class_E_sortase"/>
    <property type="match status" value="1"/>
</dbReference>
<keyword evidence="1" id="KW-0378">Hydrolase</keyword>
<proteinExistence type="predicted"/>
<evidence type="ECO:0000313" key="5">
    <source>
        <dbReference type="EMBL" id="QFZ76142.1"/>
    </source>
</evidence>
<dbReference type="Pfam" id="PF04203">
    <property type="entry name" value="Sortase"/>
    <property type="match status" value="1"/>
</dbReference>
<evidence type="ECO:0000256" key="2">
    <source>
        <dbReference type="PIRSR" id="PIRSR605754-1"/>
    </source>
</evidence>
<feature type="compositionally biased region" description="Basic and acidic residues" evidence="3">
    <location>
        <begin position="10"/>
        <end position="21"/>
    </location>
</feature>
<evidence type="ECO:0000313" key="6">
    <source>
        <dbReference type="Proteomes" id="UP000326179"/>
    </source>
</evidence>
<keyword evidence="4" id="KW-0812">Transmembrane</keyword>
<reference evidence="5 6" key="1">
    <citation type="submission" date="2019-10" db="EMBL/GenBank/DDBJ databases">
        <title>A novel species.</title>
        <authorList>
            <person name="Gao J."/>
        </authorList>
    </citation>
    <scope>NUCLEOTIDE SEQUENCE [LARGE SCALE GENOMIC DNA]</scope>
    <source>
        <strain evidence="5 6">QMT-28</strain>
    </source>
</reference>
<dbReference type="SUPFAM" id="SSF63817">
    <property type="entry name" value="Sortase"/>
    <property type="match status" value="1"/>
</dbReference>
<accession>A0A5Q0LG44</accession>